<evidence type="ECO:0000313" key="3">
    <source>
        <dbReference type="Proteomes" id="UP000001940"/>
    </source>
</evidence>
<organism evidence="2 3">
    <name type="scientific">Caenorhabditis elegans</name>
    <dbReference type="NCBI Taxonomy" id="6239"/>
    <lineage>
        <taxon>Eukaryota</taxon>
        <taxon>Metazoa</taxon>
        <taxon>Ecdysozoa</taxon>
        <taxon>Nematoda</taxon>
        <taxon>Chromadorea</taxon>
        <taxon>Rhabditida</taxon>
        <taxon>Rhabditina</taxon>
        <taxon>Rhabditomorpha</taxon>
        <taxon>Rhabditoidea</taxon>
        <taxon>Rhabditidae</taxon>
        <taxon>Peloderinae</taxon>
        <taxon>Caenorhabditis</taxon>
    </lineage>
</organism>
<dbReference type="UCSC" id="Y41D4A.3">
    <property type="organism name" value="c. elegans"/>
</dbReference>
<dbReference type="KEGG" id="cel:CELE_Y41D4A.3"/>
<dbReference type="AlphaFoldDB" id="Q8WTM1"/>
<proteinExistence type="predicted"/>
<dbReference type="PANTHER" id="PTHR22899">
    <property type="entry name" value="CYCLIN-RELATED F-BOX FAMILY"/>
    <property type="match status" value="1"/>
</dbReference>
<dbReference type="HOGENOM" id="CLU_028840_1_1_1"/>
<dbReference type="InterPro" id="IPR012885">
    <property type="entry name" value="F-box_Sdz-33"/>
</dbReference>
<dbReference type="Proteomes" id="UP000001940">
    <property type="component" value="Chromosome IV"/>
</dbReference>
<dbReference type="EMBL" id="BX284604">
    <property type="protein sequence ID" value="CCD72811.2"/>
    <property type="molecule type" value="Genomic_DNA"/>
</dbReference>
<dbReference type="FunCoup" id="Q8WTM1">
    <property type="interactions" value="241"/>
</dbReference>
<dbReference type="RefSeq" id="NP_500131.3">
    <property type="nucleotide sequence ID" value="NM_067730.5"/>
</dbReference>
<evidence type="ECO:0000259" key="1">
    <source>
        <dbReference type="Pfam" id="PF07735"/>
    </source>
</evidence>
<reference evidence="2 3" key="1">
    <citation type="journal article" date="1998" name="Science">
        <title>Genome sequence of the nematode C. elegans: a platform for investigating biology.</title>
        <authorList>
            <consortium name="The C. elegans sequencing consortium"/>
            <person name="Sulson J.E."/>
            <person name="Waterston R."/>
        </authorList>
    </citation>
    <scope>NUCLEOTIDE SEQUENCE [LARGE SCALE GENOMIC DNA]</scope>
    <source>
        <strain evidence="2 3">Bristol N2</strain>
    </source>
</reference>
<sequence length="333" mass="39081">MVRNVSIPFQLLKLPQKSIVYVLHRLLIADLIGFSLISQTAKERTKHLGLKAKCVCIGIDSQISILISLQHDQTRFIFYTNEYRNPEHRLEEEESIKMSIDTRLGEWKTPKCCVKQFLDHVFEIFHEKTKVLSLRFTTDHYENALFDDLGGLEIEYFYMHSSPNSKSLTSQRALKQFSRAAKIINISHNPFPTESSIELQRILIRNMGMVQLNRPMNYTLNDLFVTNASTVQAQIPVRDVNTFLKHWIRGIDRNFHFAYFFFEDHELEVENAIEELFKNVNYQVAPAERLLILYPIGYQEILHKGGYDVRRIDGTEATMDVYRNRAWMYISSY</sequence>
<dbReference type="Pfam" id="PF07735">
    <property type="entry name" value="FBA_2"/>
    <property type="match status" value="1"/>
</dbReference>
<dbReference type="InterPro" id="IPR053222">
    <property type="entry name" value="Zygotic_Embryogenesis-Asso"/>
</dbReference>
<evidence type="ECO:0000313" key="4">
    <source>
        <dbReference type="WormBase" id="Y41D4A.3"/>
    </source>
</evidence>
<dbReference type="WormBase" id="Y41D4A.3">
    <property type="protein sequence ID" value="CE48568"/>
    <property type="gene ID" value="WBGene00021505"/>
</dbReference>
<keyword evidence="3" id="KW-1185">Reference proteome</keyword>
<dbReference type="AGR" id="WB:WBGene00021505"/>
<evidence type="ECO:0000313" key="2">
    <source>
        <dbReference type="EMBL" id="CCD72811.2"/>
    </source>
</evidence>
<dbReference type="Bgee" id="WBGene00021505">
    <property type="expression patterns" value="Expressed in embryo and 3 other cell types or tissues"/>
</dbReference>
<dbReference type="PaxDb" id="6239-Y41D4A.3"/>
<dbReference type="SMR" id="Q8WTM1"/>
<feature type="domain" description="Sdz-33 F-box" evidence="1">
    <location>
        <begin position="198"/>
        <end position="253"/>
    </location>
</feature>
<dbReference type="OMA" id="NEYRNPE"/>
<accession>Q8WTM1</accession>
<dbReference type="GeneID" id="176984"/>
<name>Q8WTM1_CAEEL</name>
<gene>
    <name evidence="2" type="ORF">CELE_Y41D4A.3</name>
    <name evidence="2 4" type="ORF">Y41D4A.3</name>
</gene>
<dbReference type="InParanoid" id="Q8WTM1"/>
<dbReference type="eggNOG" id="ENOG502TJZS">
    <property type="taxonomic scope" value="Eukaryota"/>
</dbReference>
<dbReference type="PANTHER" id="PTHR22899:SF0">
    <property type="entry name" value="F-BOX ASSOCIATED DOMAIN-CONTAINING PROTEIN-RELATED"/>
    <property type="match status" value="1"/>
</dbReference>
<protein>
    <submittedName>
        <fullName evidence="2">F-box associated domain-containing protein</fullName>
    </submittedName>
</protein>
<dbReference type="CTD" id="176984"/>
<dbReference type="OrthoDB" id="5909645at2759"/>